<evidence type="ECO:0000313" key="2">
    <source>
        <dbReference type="Proteomes" id="UP000694867"/>
    </source>
</evidence>
<dbReference type="GeneID" id="100906457"/>
<evidence type="ECO:0000313" key="3">
    <source>
        <dbReference type="RefSeq" id="XP_028968005.1"/>
    </source>
</evidence>
<sequence length="339" mass="38322">MRLSPVICSLILAAGQFQDVASARRLHLRGVQVFGEVSEPTMSSESLSAVPSSHGFRQPVVLDCAYDLIDDGGNSSIRDIYPIVKWFRNDEPTPFYQWLAHTNSRTFHHSYIDFVDTIYKLNDVPHEMFRAIRITHPVKELSGNFSCEVIDEDEKGEEQFQELASHALYIYDTPSPFELRLNFSERQLSCNISTSEKVDSVRVDLYRVDYDALDVEVARIHFNATSLAVRAGSTTEWHSIQASVILQPEDTKVAEIGASRTFFCDVVFTRVGDPHKNESLVFQRSVRVVHEAPFSADYEDPEFLPKPEAWSLSSASSTGTKSEKLFIGILLFLYIIVSL</sequence>
<reference evidence="3" key="1">
    <citation type="submission" date="2025-08" db="UniProtKB">
        <authorList>
            <consortium name="RefSeq"/>
        </authorList>
    </citation>
    <scope>IDENTIFICATION</scope>
</reference>
<dbReference type="AlphaFoldDB" id="A0AAJ7SH71"/>
<evidence type="ECO:0000259" key="1">
    <source>
        <dbReference type="PROSITE" id="PS50835"/>
    </source>
</evidence>
<dbReference type="RefSeq" id="XP_028968005.1">
    <property type="nucleotide sequence ID" value="XM_029112172.1"/>
</dbReference>
<proteinExistence type="predicted"/>
<dbReference type="Proteomes" id="UP000694867">
    <property type="component" value="Unplaced"/>
</dbReference>
<feature type="domain" description="Ig-like" evidence="1">
    <location>
        <begin position="40"/>
        <end position="164"/>
    </location>
</feature>
<organism evidence="2 3">
    <name type="scientific">Galendromus occidentalis</name>
    <name type="common">western predatory mite</name>
    <dbReference type="NCBI Taxonomy" id="34638"/>
    <lineage>
        <taxon>Eukaryota</taxon>
        <taxon>Metazoa</taxon>
        <taxon>Ecdysozoa</taxon>
        <taxon>Arthropoda</taxon>
        <taxon>Chelicerata</taxon>
        <taxon>Arachnida</taxon>
        <taxon>Acari</taxon>
        <taxon>Parasitiformes</taxon>
        <taxon>Mesostigmata</taxon>
        <taxon>Gamasina</taxon>
        <taxon>Phytoseioidea</taxon>
        <taxon>Phytoseiidae</taxon>
        <taxon>Typhlodrominae</taxon>
        <taxon>Galendromus</taxon>
    </lineage>
</organism>
<dbReference type="PROSITE" id="PS50835">
    <property type="entry name" value="IG_LIKE"/>
    <property type="match status" value="1"/>
</dbReference>
<dbReference type="InterPro" id="IPR007110">
    <property type="entry name" value="Ig-like_dom"/>
</dbReference>
<name>A0AAJ7SH71_9ACAR</name>
<gene>
    <name evidence="3" type="primary">LOC100906457</name>
</gene>
<accession>A0AAJ7SH71</accession>
<protein>
    <submittedName>
        <fullName evidence="3">Uncharacterized protein LOC100906457</fullName>
    </submittedName>
</protein>
<dbReference type="KEGG" id="goe:100906457"/>
<keyword evidence="2" id="KW-1185">Reference proteome</keyword>